<proteinExistence type="predicted"/>
<dbReference type="STRING" id="1453498.LG45_15700"/>
<dbReference type="SUPFAM" id="SSF51735">
    <property type="entry name" value="NAD(P)-binding Rossmann-fold domains"/>
    <property type="match status" value="1"/>
</dbReference>
<dbReference type="InterPro" id="IPR008030">
    <property type="entry name" value="NmrA-like"/>
</dbReference>
<gene>
    <name evidence="2" type="ORF">LG45_15700</name>
</gene>
<dbReference type="RefSeq" id="WP_035128780.1">
    <property type="nucleotide sequence ID" value="NZ_JRHH01000006.1"/>
</dbReference>
<feature type="domain" description="NmrA-like" evidence="1">
    <location>
        <begin position="2"/>
        <end position="284"/>
    </location>
</feature>
<dbReference type="Gene3D" id="3.90.25.10">
    <property type="entry name" value="UDP-galactose 4-epimerase, domain 1"/>
    <property type="match status" value="1"/>
</dbReference>
<comment type="caution">
    <text evidence="2">The sequence shown here is derived from an EMBL/GenBank/DDBJ whole genome shotgun (WGS) entry which is preliminary data.</text>
</comment>
<keyword evidence="3" id="KW-1185">Reference proteome</keyword>
<dbReference type="PANTHER" id="PTHR47129">
    <property type="entry name" value="QUINONE OXIDOREDUCTASE 2"/>
    <property type="match status" value="1"/>
</dbReference>
<dbReference type="InterPro" id="IPR052718">
    <property type="entry name" value="NmrA-type_oxidoreductase"/>
</dbReference>
<dbReference type="Gene3D" id="3.40.50.720">
    <property type="entry name" value="NAD(P)-binding Rossmann-like Domain"/>
    <property type="match status" value="1"/>
</dbReference>
<dbReference type="AlphaFoldDB" id="A0A095SQK8"/>
<dbReference type="EMBL" id="JRHH01000006">
    <property type="protein sequence ID" value="KGD66872.1"/>
    <property type="molecule type" value="Genomic_DNA"/>
</dbReference>
<sequence length="289" mass="31784">MEKIAITGATGNYGYAVIEALIKKGVDKKSIYAIARDKIKAKLLAAFGINVVIGDYNDYQSMINAFSGIDKLLFVSSGEMKNHAVQHKQVVKAAKKAGVKHILYTSQIHETDDPKSPMKFVMKSHLATEIAIMKSGMYYTILRNGLYLDMLPLFLGKNVIENGIYLPAGNGKIAFTLRNEMAEVAANILNSEGHKNKIYDVSGKGVSFLEIAAMIYHITNKNITYVSPDIETFIKTAIGSGIPKEYAKMIGGFSLAAQQGELAGVNSKMEMLLERKPTSVEDFLLKIYK</sequence>
<evidence type="ECO:0000259" key="1">
    <source>
        <dbReference type="Pfam" id="PF05368"/>
    </source>
</evidence>
<dbReference type="Proteomes" id="UP000029554">
    <property type="component" value="Unassembled WGS sequence"/>
</dbReference>
<dbReference type="eggNOG" id="COG0702">
    <property type="taxonomic scope" value="Bacteria"/>
</dbReference>
<accession>A0A095SQK8</accession>
<dbReference type="OrthoDB" id="9780595at2"/>
<dbReference type="InterPro" id="IPR036291">
    <property type="entry name" value="NAD(P)-bd_dom_sf"/>
</dbReference>
<dbReference type="Pfam" id="PF05368">
    <property type="entry name" value="NmrA"/>
    <property type="match status" value="1"/>
</dbReference>
<organism evidence="2 3">
    <name type="scientific">Flavobacterium aquatile LMG 4008 = ATCC 11947</name>
    <dbReference type="NCBI Taxonomy" id="1453498"/>
    <lineage>
        <taxon>Bacteria</taxon>
        <taxon>Pseudomonadati</taxon>
        <taxon>Bacteroidota</taxon>
        <taxon>Flavobacteriia</taxon>
        <taxon>Flavobacteriales</taxon>
        <taxon>Flavobacteriaceae</taxon>
        <taxon>Flavobacterium</taxon>
    </lineage>
</organism>
<name>A0A095SQK8_9FLAO</name>
<evidence type="ECO:0000313" key="2">
    <source>
        <dbReference type="EMBL" id="KGD66872.1"/>
    </source>
</evidence>
<dbReference type="CDD" id="cd05269">
    <property type="entry name" value="TMR_SDR_a"/>
    <property type="match status" value="1"/>
</dbReference>
<protein>
    <recommendedName>
        <fullName evidence="1">NmrA-like domain-containing protein</fullName>
    </recommendedName>
</protein>
<dbReference type="PANTHER" id="PTHR47129:SF1">
    <property type="entry name" value="NMRA-LIKE DOMAIN-CONTAINING PROTEIN"/>
    <property type="match status" value="1"/>
</dbReference>
<reference evidence="2 3" key="1">
    <citation type="submission" date="2014-09" db="EMBL/GenBank/DDBJ databases">
        <title>Whole Genome Shotgun of Flavobacterium aquatile LMG 4008.</title>
        <authorList>
            <person name="Gale A.N."/>
            <person name="Pipes S.E."/>
            <person name="Newman J.D."/>
        </authorList>
    </citation>
    <scope>NUCLEOTIDE SEQUENCE [LARGE SCALE GENOMIC DNA]</scope>
    <source>
        <strain evidence="2 3">LMG 4008</strain>
    </source>
</reference>
<evidence type="ECO:0000313" key="3">
    <source>
        <dbReference type="Proteomes" id="UP000029554"/>
    </source>
</evidence>